<sequence length="51" mass="5878">MDEEEEMCENCAYSAVRGRRTVKAYYSITVVFERLFCNSEISKVDATLCCI</sequence>
<dbReference type="RefSeq" id="WP_208429010.1">
    <property type="nucleotide sequence ID" value="NZ_JAEPRJ010000001.1"/>
</dbReference>
<evidence type="ECO:0000313" key="2">
    <source>
        <dbReference type="Proteomes" id="UP000604730"/>
    </source>
</evidence>
<comment type="caution">
    <text evidence="1">The sequence shown here is derived from an EMBL/GenBank/DDBJ whole genome shotgun (WGS) entry which is preliminary data.</text>
</comment>
<evidence type="ECO:0000313" key="1">
    <source>
        <dbReference type="EMBL" id="MBK5897534.1"/>
    </source>
</evidence>
<reference evidence="1 2" key="1">
    <citation type="submission" date="2021-01" db="EMBL/GenBank/DDBJ databases">
        <title>Isolation and description of Catonella massiliensis sp. nov., a novel Catonella species, isolated from a stable periodontitis subject.</title>
        <authorList>
            <person name="Antezack A."/>
            <person name="Boxberger M."/>
            <person name="La Scola B."/>
            <person name="Monnet-Corti V."/>
        </authorList>
    </citation>
    <scope>NUCLEOTIDE SEQUENCE [LARGE SCALE GENOMIC DNA]</scope>
    <source>
        <strain evidence="1 2">Marseille-Q4567</strain>
    </source>
</reference>
<protein>
    <submittedName>
        <fullName evidence="1">Uncharacterized protein</fullName>
    </submittedName>
</protein>
<name>A0ABS1J077_9FIRM</name>
<dbReference type="Proteomes" id="UP000604730">
    <property type="component" value="Unassembled WGS sequence"/>
</dbReference>
<gene>
    <name evidence="1" type="ORF">JJN12_07050</name>
</gene>
<proteinExistence type="predicted"/>
<accession>A0ABS1J077</accession>
<organism evidence="1 2">
    <name type="scientific">Catonella massiliensis</name>
    <dbReference type="NCBI Taxonomy" id="2799636"/>
    <lineage>
        <taxon>Bacteria</taxon>
        <taxon>Bacillati</taxon>
        <taxon>Bacillota</taxon>
        <taxon>Clostridia</taxon>
        <taxon>Lachnospirales</taxon>
        <taxon>Lachnospiraceae</taxon>
        <taxon>Catonella</taxon>
    </lineage>
</organism>
<dbReference type="EMBL" id="JAEPRJ010000001">
    <property type="protein sequence ID" value="MBK5897534.1"/>
    <property type="molecule type" value="Genomic_DNA"/>
</dbReference>
<keyword evidence="2" id="KW-1185">Reference proteome</keyword>